<protein>
    <submittedName>
        <fullName evidence="4">BMP family ABC transporter substrate-binding protein</fullName>
    </submittedName>
</protein>
<dbReference type="Gene3D" id="3.40.50.2300">
    <property type="match status" value="2"/>
</dbReference>
<keyword evidence="5" id="KW-1185">Reference proteome</keyword>
<evidence type="ECO:0000256" key="2">
    <source>
        <dbReference type="SAM" id="SignalP"/>
    </source>
</evidence>
<dbReference type="InterPro" id="IPR052910">
    <property type="entry name" value="ABC-Purine-Binding"/>
</dbReference>
<dbReference type="PANTHER" id="PTHR43208">
    <property type="entry name" value="ABC TRANSPORTER SUBSTRATE-BINDING PROTEIN"/>
    <property type="match status" value="1"/>
</dbReference>
<feature type="signal peptide" evidence="2">
    <location>
        <begin position="1"/>
        <end position="31"/>
    </location>
</feature>
<dbReference type="RefSeq" id="WP_210221343.1">
    <property type="nucleotide sequence ID" value="NZ_CP072801.1"/>
</dbReference>
<feature type="domain" description="ABC transporter substrate-binding protein PnrA-like" evidence="3">
    <location>
        <begin position="44"/>
        <end position="329"/>
    </location>
</feature>
<evidence type="ECO:0000259" key="3">
    <source>
        <dbReference type="Pfam" id="PF02608"/>
    </source>
</evidence>
<keyword evidence="1 2" id="KW-0732">Signal</keyword>
<feature type="chain" id="PRO_5047231400" evidence="2">
    <location>
        <begin position="32"/>
        <end position="373"/>
    </location>
</feature>
<sequence length="373" mass="39814">MHYQYLAGKAKHLLGLCLLAGGLAAAGSVLAEEKAAAAAGEPLKIGFIYVSPIGDAGWTYQHDEGRKAVEEKFGDKVKVTVIDSVPEGAEAERVAREMASSGNKLIFGTSFGFMNPLLKVAKAFPDTAFDHASGYKTAANLGNYNARYYEGRYLAGIIAGSMTKSNTLGYVAAFPIPEVVQGINAYTLGAQSVNPAIKVKVVWVNSWFDPGREREAADALIDQGADIVTHHTDSTAVVAAAEEKGKYAIAYHSDMSKYGKKAQLTAVTHHWGDYCVSEVQKVLDGTWKPSSIWKGIKDGMVDLAPFSDAVPKDVVEKVTTAKAAIVSGELQPFAGPVVDQDGKEVVAKGSIMSDEDLSKMDFYVKGVEGKLPK</sequence>
<gene>
    <name evidence="4" type="ORF">J9253_12855</name>
</gene>
<organism evidence="4 5">
    <name type="scientific">Thiothrix litoralis</name>
    <dbReference type="NCBI Taxonomy" id="2891210"/>
    <lineage>
        <taxon>Bacteria</taxon>
        <taxon>Pseudomonadati</taxon>
        <taxon>Pseudomonadota</taxon>
        <taxon>Gammaproteobacteria</taxon>
        <taxon>Thiotrichales</taxon>
        <taxon>Thiotrichaceae</taxon>
        <taxon>Thiothrix</taxon>
    </lineage>
</organism>
<evidence type="ECO:0000313" key="4">
    <source>
        <dbReference type="EMBL" id="QTR44902.1"/>
    </source>
</evidence>
<evidence type="ECO:0000313" key="5">
    <source>
        <dbReference type="Proteomes" id="UP000672039"/>
    </source>
</evidence>
<dbReference type="EMBL" id="CP072801">
    <property type="protein sequence ID" value="QTR44902.1"/>
    <property type="molecule type" value="Genomic_DNA"/>
</dbReference>
<dbReference type="InterPro" id="IPR003760">
    <property type="entry name" value="PnrA-like"/>
</dbReference>
<dbReference type="Pfam" id="PF02608">
    <property type="entry name" value="Bmp"/>
    <property type="match status" value="1"/>
</dbReference>
<dbReference type="PANTHER" id="PTHR43208:SF1">
    <property type="entry name" value="ABC TRANSPORTER SUBSTRATE-BINDING PROTEIN"/>
    <property type="match status" value="1"/>
</dbReference>
<evidence type="ECO:0000256" key="1">
    <source>
        <dbReference type="ARBA" id="ARBA00022729"/>
    </source>
</evidence>
<name>A0ABX7WNJ0_9GAMM</name>
<proteinExistence type="predicted"/>
<reference evidence="4 5" key="1">
    <citation type="submission" date="2021-04" db="EMBL/GenBank/DDBJ databases">
        <title>Genomics, taxonomy and metabolism of representatives of sulfur bacteria of the genus Thiothrix: Thiothrix fructosivorans QT, Thiothrix unzii A1T and three new species, Thiothrix subterranea sp. nov., Thiothrix litoralis sp. nov. and 'Candidatus Thiothrix anitrata' sp. nov.</title>
        <authorList>
            <person name="Ravin N.V."/>
            <person name="Smolyakov D."/>
            <person name="Rudenko T.S."/>
            <person name="Mardanov A.V."/>
            <person name="Beletsky A.V."/>
            <person name="Markov N.D."/>
            <person name="Fomenkov A.I."/>
            <person name="Roberts R.J."/>
            <person name="Karnachuk O.V."/>
            <person name="Novikov A."/>
            <person name="Grabovich M.Y."/>
        </authorList>
    </citation>
    <scope>NUCLEOTIDE SEQUENCE [LARGE SCALE GENOMIC DNA]</scope>
    <source>
        <strain evidence="4 5">AS</strain>
    </source>
</reference>
<accession>A0ABX7WNJ0</accession>
<dbReference type="CDD" id="cd19963">
    <property type="entry name" value="PBP1_BMP-like"/>
    <property type="match status" value="1"/>
</dbReference>
<dbReference type="Proteomes" id="UP000672039">
    <property type="component" value="Chromosome"/>
</dbReference>